<gene>
    <name evidence="3" type="ORF">QCO44_02995</name>
</gene>
<dbReference type="Pfam" id="PF12945">
    <property type="entry name" value="PilZNR"/>
    <property type="match status" value="1"/>
</dbReference>
<proteinExistence type="predicted"/>
<dbReference type="Gene3D" id="2.40.10.220">
    <property type="entry name" value="predicted glycosyltransferase like domains"/>
    <property type="match status" value="1"/>
</dbReference>
<dbReference type="Proteomes" id="UP001559623">
    <property type="component" value="Unassembled WGS sequence"/>
</dbReference>
<evidence type="ECO:0000313" key="3">
    <source>
        <dbReference type="EMBL" id="MEX5284607.1"/>
    </source>
</evidence>
<dbReference type="RefSeq" id="WP_368846344.1">
    <property type="nucleotide sequence ID" value="NZ_CP194411.1"/>
</dbReference>
<dbReference type="InterPro" id="IPR009875">
    <property type="entry name" value="PilZ_domain"/>
</dbReference>
<keyword evidence="4" id="KW-1185">Reference proteome</keyword>
<name>A0ABV3X4Q1_9FIRM</name>
<dbReference type="Pfam" id="PF07238">
    <property type="entry name" value="PilZ"/>
    <property type="match status" value="1"/>
</dbReference>
<keyword evidence="3" id="KW-0966">Cell projection</keyword>
<evidence type="ECO:0000313" key="4">
    <source>
        <dbReference type="Proteomes" id="UP001559623"/>
    </source>
</evidence>
<dbReference type="InterPro" id="IPR009926">
    <property type="entry name" value="T3SS_YcgR_PilZN"/>
</dbReference>
<feature type="domain" description="PilZ" evidence="1">
    <location>
        <begin position="102"/>
        <end position="213"/>
    </location>
</feature>
<comment type="caution">
    <text evidence="3">The sequence shown here is derived from an EMBL/GenBank/DDBJ whole genome shotgun (WGS) entry which is preliminary data.</text>
</comment>
<dbReference type="EMBL" id="JARVLH010000002">
    <property type="protein sequence ID" value="MEX5284607.1"/>
    <property type="molecule type" value="Genomic_DNA"/>
</dbReference>
<evidence type="ECO:0000259" key="1">
    <source>
        <dbReference type="Pfam" id="PF07238"/>
    </source>
</evidence>
<accession>A0ABV3X4Q1</accession>
<sequence length="234" mass="27013">MAGDIMNAEKVLKVGQRVEFYLEDDDIRYTSRIEDITADRLVVAMPVDEKRRPIIPAPEEQLYGLAVGEKCRYRFFAIFKGKQRDPIPVWFITKPEIVERHQNRSFVRAMVRLPIEVKIIDTEGREGDTMRLSTSDVSGSGLSFVVPKRVKINSRAAIVFNNFPNIGTFSVVARIVRCEQMDVEDPSRGWQLGAHFLDLDRGTVNKIVHFVFAELRRHLTLHPDHPNYEEKQDF</sequence>
<feature type="domain" description="Type III secretion system flagellar brake protein YcgR PilZN" evidence="2">
    <location>
        <begin position="13"/>
        <end position="95"/>
    </location>
</feature>
<reference evidence="3 4" key="1">
    <citation type="submission" date="2023-04" db="EMBL/GenBank/DDBJ databases">
        <title>Genome Sequence of Selenomonas sputigena ATCC 33150.</title>
        <authorList>
            <person name="Miller D.P."/>
            <person name="Anvari S."/>
            <person name="Polson S.W."/>
            <person name="Macdonald M."/>
            <person name="Mcdowell J.V."/>
        </authorList>
    </citation>
    <scope>NUCLEOTIDE SEQUENCE [LARGE SCALE GENOMIC DNA]</scope>
    <source>
        <strain evidence="3 4">ATCC 33150</strain>
    </source>
</reference>
<organism evidence="3 4">
    <name type="scientific">Selenomonas sputigena</name>
    <dbReference type="NCBI Taxonomy" id="69823"/>
    <lineage>
        <taxon>Bacteria</taxon>
        <taxon>Bacillati</taxon>
        <taxon>Bacillota</taxon>
        <taxon>Negativicutes</taxon>
        <taxon>Selenomonadales</taxon>
        <taxon>Selenomonadaceae</taxon>
        <taxon>Selenomonas</taxon>
    </lineage>
</organism>
<protein>
    <submittedName>
        <fullName evidence="3">Flagellar brake domain-containing protein</fullName>
    </submittedName>
</protein>
<keyword evidence="3" id="KW-0969">Cilium</keyword>
<evidence type="ECO:0000259" key="2">
    <source>
        <dbReference type="Pfam" id="PF12945"/>
    </source>
</evidence>
<keyword evidence="3" id="KW-0282">Flagellum</keyword>